<name>A0A507ALQ1_9PEZI</name>
<dbReference type="GO" id="GO:0003676">
    <property type="term" value="F:nucleic acid binding"/>
    <property type="evidence" value="ECO:0007669"/>
    <property type="project" value="InterPro"/>
</dbReference>
<dbReference type="Gene3D" id="3.30.420.10">
    <property type="entry name" value="Ribonuclease H-like superfamily/Ribonuclease H"/>
    <property type="match status" value="1"/>
</dbReference>
<reference evidence="1 3" key="1">
    <citation type="submission" date="2019-06" db="EMBL/GenBank/DDBJ databases">
        <title>Draft genome sequence of the filamentous fungus Phialemoniopsis curvata isolated from diesel fuel.</title>
        <authorList>
            <person name="Varaljay V.A."/>
            <person name="Lyon W.J."/>
            <person name="Crouch A.L."/>
            <person name="Drake C.E."/>
            <person name="Hollomon J.M."/>
            <person name="Nadeau L.J."/>
            <person name="Nunn H.S."/>
            <person name="Stevenson B.S."/>
            <person name="Bojanowski C.L."/>
            <person name="Crookes-Goodson W.J."/>
        </authorList>
    </citation>
    <scope>NUCLEOTIDE SEQUENCE [LARGE SCALE GENOMIC DNA]</scope>
    <source>
        <strain evidence="1 3">D216</strain>
    </source>
</reference>
<accession>A0A507ALQ1</accession>
<evidence type="ECO:0000313" key="2">
    <source>
        <dbReference type="EMBL" id="TPX07511.1"/>
    </source>
</evidence>
<organism evidence="1 3">
    <name type="scientific">Thyridium curvatum</name>
    <dbReference type="NCBI Taxonomy" id="1093900"/>
    <lineage>
        <taxon>Eukaryota</taxon>
        <taxon>Fungi</taxon>
        <taxon>Dikarya</taxon>
        <taxon>Ascomycota</taxon>
        <taxon>Pezizomycotina</taxon>
        <taxon>Sordariomycetes</taxon>
        <taxon>Sordariomycetidae</taxon>
        <taxon>Thyridiales</taxon>
        <taxon>Thyridiaceae</taxon>
        <taxon>Thyridium</taxon>
    </lineage>
</organism>
<dbReference type="GeneID" id="41969466"/>
<protein>
    <recommendedName>
        <fullName evidence="4">RNase H type-1 domain-containing protein</fullName>
    </recommendedName>
</protein>
<proteinExistence type="predicted"/>
<dbReference type="AlphaFoldDB" id="A0A507ALQ1"/>
<evidence type="ECO:0000313" key="1">
    <source>
        <dbReference type="EMBL" id="TPX07416.1"/>
    </source>
</evidence>
<sequence length="281" mass="30937">MVKYLPVNYRCDATVVECTPIIPTVLPGNTSETLEESKYLPRPNVGKFWAAPYHSQAPPGDEFPPTMLEFPFSCGRDIRFVPREGTTDTCLVYTSGFFSPSTVDKPRPAAWAFIYGPAALTGLSTQQFIPEALRTISGPVEEKGPFGQLAPPTVVRAHLRAILAALRYRSWQGDGFKTLVIATHSHTVVEGLTWHAEKMTRDGFQIGPGTLMEDADMWMATLGEIEYSISQGLGVKLWCVRNSLNRAAVTAAERRSASSVGIENYRDYVGVNAIAIQCAYR</sequence>
<comment type="caution">
    <text evidence="1">The sequence shown here is derived from an EMBL/GenBank/DDBJ whole genome shotgun (WGS) entry which is preliminary data.</text>
</comment>
<dbReference type="RefSeq" id="XP_030989127.1">
    <property type="nucleotide sequence ID" value="XM_031136163.1"/>
</dbReference>
<dbReference type="Proteomes" id="UP000319257">
    <property type="component" value="Unassembled WGS sequence"/>
</dbReference>
<dbReference type="InParanoid" id="A0A507ALQ1"/>
<dbReference type="InterPro" id="IPR012337">
    <property type="entry name" value="RNaseH-like_sf"/>
</dbReference>
<dbReference type="EMBL" id="SKBQ01000008">
    <property type="protein sequence ID" value="TPX07416.1"/>
    <property type="molecule type" value="Genomic_DNA"/>
</dbReference>
<gene>
    <name evidence="1" type="ORF">E0L32_002019</name>
    <name evidence="2" type="ORF">E0L32_002114</name>
</gene>
<dbReference type="STRING" id="1093900.A0A507ALQ1"/>
<evidence type="ECO:0000313" key="3">
    <source>
        <dbReference type="Proteomes" id="UP000319257"/>
    </source>
</evidence>
<keyword evidence="3" id="KW-1185">Reference proteome</keyword>
<dbReference type="EMBL" id="SKBQ01000008">
    <property type="protein sequence ID" value="TPX07511.1"/>
    <property type="molecule type" value="Genomic_DNA"/>
</dbReference>
<evidence type="ECO:0008006" key="4">
    <source>
        <dbReference type="Google" id="ProtNLM"/>
    </source>
</evidence>
<dbReference type="SUPFAM" id="SSF53098">
    <property type="entry name" value="Ribonuclease H-like"/>
    <property type="match status" value="1"/>
</dbReference>
<dbReference type="OrthoDB" id="245563at2759"/>
<dbReference type="InterPro" id="IPR036397">
    <property type="entry name" value="RNaseH_sf"/>
</dbReference>